<dbReference type="InterPro" id="IPR045032">
    <property type="entry name" value="PEL"/>
</dbReference>
<dbReference type="SMART" id="SM00656">
    <property type="entry name" value="Amb_all"/>
    <property type="match status" value="1"/>
</dbReference>
<keyword evidence="1 2" id="KW-0456">Lyase</keyword>
<feature type="domain" description="Pectate lyase" evidence="5">
    <location>
        <begin position="236"/>
        <end position="435"/>
    </location>
</feature>
<dbReference type="Gene3D" id="2.160.20.10">
    <property type="entry name" value="Single-stranded right-handed beta-helix, Pectin lyase-like"/>
    <property type="match status" value="1"/>
</dbReference>
<feature type="region of interest" description="Disordered" evidence="3">
    <location>
        <begin position="581"/>
        <end position="611"/>
    </location>
</feature>
<dbReference type="InterPro" id="IPR011050">
    <property type="entry name" value="Pectin_lyase_fold/virulence"/>
</dbReference>
<dbReference type="OrthoDB" id="148600at2"/>
<reference evidence="6 7" key="1">
    <citation type="submission" date="2009-10" db="EMBL/GenBank/DDBJ databases">
        <authorList>
            <person name="Qin X."/>
            <person name="Bachman B."/>
            <person name="Battles P."/>
            <person name="Bell A."/>
            <person name="Bess C."/>
            <person name="Bickham C."/>
            <person name="Chaboub L."/>
            <person name="Chen D."/>
            <person name="Coyle M."/>
            <person name="Deiros D.R."/>
            <person name="Dinh H."/>
            <person name="Forbes L."/>
            <person name="Fowler G."/>
            <person name="Francisco L."/>
            <person name="Fu Q."/>
            <person name="Gubbala S."/>
            <person name="Hale W."/>
            <person name="Han Y."/>
            <person name="Hemphill L."/>
            <person name="Highlander S.K."/>
            <person name="Hirani K."/>
            <person name="Hogues M."/>
            <person name="Jackson L."/>
            <person name="Jakkamsetti A."/>
            <person name="Javaid M."/>
            <person name="Jiang H."/>
            <person name="Korchina V."/>
            <person name="Kovar C."/>
            <person name="Lara F."/>
            <person name="Lee S."/>
            <person name="Mata R."/>
            <person name="Mathew T."/>
            <person name="Moen C."/>
            <person name="Morales K."/>
            <person name="Munidasa M."/>
            <person name="Nazareth L."/>
            <person name="Ngo R."/>
            <person name="Nguyen L."/>
            <person name="Okwuonu G."/>
            <person name="Ongeri F."/>
            <person name="Patil S."/>
            <person name="Petrosino J."/>
            <person name="Pham C."/>
            <person name="Pham P."/>
            <person name="Pu L.-L."/>
            <person name="Puazo M."/>
            <person name="Raj R."/>
            <person name="Reid J."/>
            <person name="Rouhana J."/>
            <person name="Saada N."/>
            <person name="Shang Y."/>
            <person name="Simmons D."/>
            <person name="Thornton R."/>
            <person name="Warren J."/>
            <person name="Weissenberger G."/>
            <person name="Zhang J."/>
            <person name="Zhang L."/>
            <person name="Zhou C."/>
            <person name="Zhu D."/>
            <person name="Muzny D."/>
            <person name="Worley K."/>
            <person name="Gibbs R."/>
        </authorList>
    </citation>
    <scope>NUCLEOTIDE SEQUENCE [LARGE SCALE GENOMIC DNA]</scope>
    <source>
        <strain evidence="6 7">DSM 17361</strain>
    </source>
</reference>
<evidence type="ECO:0000313" key="7">
    <source>
        <dbReference type="Proteomes" id="UP000003160"/>
    </source>
</evidence>
<dbReference type="InterPro" id="IPR041253">
    <property type="entry name" value="CBM77"/>
</dbReference>
<feature type="compositionally biased region" description="Gly residues" evidence="3">
    <location>
        <begin position="586"/>
        <end position="597"/>
    </location>
</feature>
<keyword evidence="2" id="KW-0624">Polysaccharide degradation</keyword>
<comment type="subcellular location">
    <subcellularLocation>
        <location evidence="2">Secreted</location>
    </subcellularLocation>
</comment>
<gene>
    <name evidence="6" type="ORF">HMPREF0645_0168</name>
</gene>
<dbReference type="Pfam" id="PF18283">
    <property type="entry name" value="CBM77"/>
    <property type="match status" value="1"/>
</dbReference>
<evidence type="ECO:0000256" key="2">
    <source>
        <dbReference type="RuleBase" id="RU361173"/>
    </source>
</evidence>
<keyword evidence="2" id="KW-0964">Secreted</keyword>
<dbReference type="GO" id="GO:0005576">
    <property type="term" value="C:extracellular region"/>
    <property type="evidence" value="ECO:0007669"/>
    <property type="project" value="UniProtKB-SubCell"/>
</dbReference>
<dbReference type="GO" id="GO:0000272">
    <property type="term" value="P:polysaccharide catabolic process"/>
    <property type="evidence" value="ECO:0007669"/>
    <property type="project" value="UniProtKB-KW"/>
</dbReference>
<feature type="signal peptide" evidence="4">
    <location>
        <begin position="1"/>
        <end position="19"/>
    </location>
</feature>
<evidence type="ECO:0000259" key="5">
    <source>
        <dbReference type="SMART" id="SM00656"/>
    </source>
</evidence>
<accession>D1PT83</accession>
<feature type="chain" id="PRO_5003026582" evidence="4">
    <location>
        <begin position="20"/>
        <end position="725"/>
    </location>
</feature>
<dbReference type="EMBL" id="ACKS01000011">
    <property type="protein sequence ID" value="EFA45385.1"/>
    <property type="molecule type" value="Genomic_DNA"/>
</dbReference>
<dbReference type="GO" id="GO:0030570">
    <property type="term" value="F:pectate lyase activity"/>
    <property type="evidence" value="ECO:0007669"/>
    <property type="project" value="InterPro"/>
</dbReference>
<dbReference type="SUPFAM" id="SSF51126">
    <property type="entry name" value="Pectin lyase-like"/>
    <property type="match status" value="1"/>
</dbReference>
<comment type="caution">
    <text evidence="6">The sequence shown here is derived from an EMBL/GenBank/DDBJ whole genome shotgun (WGS) entry which is preliminary data.</text>
</comment>
<dbReference type="HOGENOM" id="CLU_011039_0_0_10"/>
<proteinExistence type="inferred from homology"/>
<keyword evidence="4" id="KW-0732">Signal</keyword>
<dbReference type="Pfam" id="PF00544">
    <property type="entry name" value="Pectate_lyase_4"/>
    <property type="match status" value="1"/>
</dbReference>
<dbReference type="Proteomes" id="UP000003160">
    <property type="component" value="Unassembled WGS sequence"/>
</dbReference>
<evidence type="ECO:0000256" key="1">
    <source>
        <dbReference type="ARBA" id="ARBA00023239"/>
    </source>
</evidence>
<evidence type="ECO:0000313" key="6">
    <source>
        <dbReference type="EMBL" id="EFA45385.1"/>
    </source>
</evidence>
<name>D1PT83_9BACT</name>
<evidence type="ECO:0000256" key="3">
    <source>
        <dbReference type="SAM" id="MobiDB-lite"/>
    </source>
</evidence>
<keyword evidence="2" id="KW-0119">Carbohydrate metabolism</keyword>
<protein>
    <submittedName>
        <fullName evidence="6">Pectate lyase</fullName>
    </submittedName>
</protein>
<dbReference type="InterPro" id="IPR002022">
    <property type="entry name" value="Pec_lyase"/>
</dbReference>
<comment type="similarity">
    <text evidence="2">Belongs to the polysaccharide lyase 1 family.</text>
</comment>
<dbReference type="AlphaFoldDB" id="D1PT83"/>
<dbReference type="PANTHER" id="PTHR31683:SF18">
    <property type="entry name" value="PECTATE LYASE 21-RELATED"/>
    <property type="match status" value="1"/>
</dbReference>
<dbReference type="PANTHER" id="PTHR31683">
    <property type="entry name" value="PECTATE LYASE 18-RELATED"/>
    <property type="match status" value="1"/>
</dbReference>
<evidence type="ECO:0000256" key="4">
    <source>
        <dbReference type="SAM" id="SignalP"/>
    </source>
</evidence>
<sequence>MKHSYILAAVLLFAQTAVAQNKVNLMLNSGQVETYETGTLKSIDFDKTKVTVNPAVGDATVYDGKVNTISFQKQNAIRRAQGWQESAYVEWDLMEGATYNVYIQGGDYADWMAIDAPLVRLYAAYGRADVVGLRAGYYRLRVVPVVDGKERPDRTSETGLLRVVNYDRSGFAHKDYQGVGAYNDDGTLKSGAKVIYVDAQNAKTVTAKLSSGTFTGLQGIIKAYEKGNVSEPLAIRIKGLISAADVDAFGSSTEGIQLKGRHADSELNITIEGIGEDATIKGFGFLVRNAKSVEFRNLGIMRQMDDGISLDTDNSNIWIHNIDVFYGKSGSGDHAKGDGAIDVKSNSKFVTISYCHFWDTGKSSMAGMKSESGPNYITYHHNWFDHSDSRHARVRTMSVHLYNNYFDGVSKYGIGATSGSSIFAENNYFRATNKPLLSSLQGTDAKGTGTFSGENGGIIKAYGNIFAETGNSSYYNPITWSSNHTSFDCYEVAMREDKVPAAVVTLRGGTTYDNFDTNASLMYAYTPDEAADVPGKVTGYYGAGRLNHGDLQFAFNNSVDDKDYGVNKSLAALLDSYVGADTTSGGNSGDEGGTGEKPGGEDPSAGGETPVEGAVVCSFDKAGTPSSSLFTVMGNGSNSKGTATYNGKTYNTCLKMESSTNISFTTTKTMKLTLVFADTETASFKFDGKKTVGTGSTYTFDSLPAGEHTITKQDIRNLFLIVMEP</sequence>
<dbReference type="InterPro" id="IPR012334">
    <property type="entry name" value="Pectin_lyas_fold"/>
</dbReference>
<keyword evidence="7" id="KW-1185">Reference proteome</keyword>
<dbReference type="eggNOG" id="COG3866">
    <property type="taxonomic scope" value="Bacteria"/>
</dbReference>
<dbReference type="RefSeq" id="WP_007175372.1">
    <property type="nucleotide sequence ID" value="NZ_GG704784.1"/>
</dbReference>
<organism evidence="6 7">
    <name type="scientific">Hallella bergensis DSM 17361</name>
    <dbReference type="NCBI Taxonomy" id="585502"/>
    <lineage>
        <taxon>Bacteria</taxon>
        <taxon>Pseudomonadati</taxon>
        <taxon>Bacteroidota</taxon>
        <taxon>Bacteroidia</taxon>
        <taxon>Bacteroidales</taxon>
        <taxon>Prevotellaceae</taxon>
        <taxon>Hallella</taxon>
    </lineage>
</organism>